<feature type="region of interest" description="Disordered" evidence="1">
    <location>
        <begin position="69"/>
        <end position="92"/>
    </location>
</feature>
<dbReference type="AlphaFoldDB" id="A0A0P1KQQ3"/>
<sequence>MALQVNLPQMRSIWIDEDQEAEKLYGLQAQHLMDSDGEDHVDVVLINSNKPLLNNKEKIELPPLIPAAYKPSHNKKQPLNKMHGSSTSKSKKKTGKLFSLFKMKEARGSSSHAKISVPYNFQHISHADLKNVFEGEELACDVEANPALLSKAFVTESAPSQQLTQARKRSTGSSLSALRRSSSIASSQYSSRSARIVSTSTMATSVGGDDSCRSLKKLDHLEKMHLKHRYNKSDASSVSVEFLKNYDFPTVLEDSLVEIKTPEMCSKQHDKFTWESPADTGALLETMIHAKSPMPPSASSRRKSDSQLMFSPVSEQRASFLDTPRTRKSVDEVLLCYHQQSENSSELQEPSEFSFSQRSSMMNRNSVWDKDTETFKV</sequence>
<protein>
    <submittedName>
        <fullName evidence="3">LAQU0S04e10088g1_1</fullName>
    </submittedName>
</protein>
<proteinExistence type="predicted"/>
<name>A0A0P1KQQ3_9SACH</name>
<feature type="region of interest" description="Disordered" evidence="1">
    <location>
        <begin position="159"/>
        <end position="179"/>
    </location>
</feature>
<feature type="domain" description="CRIB" evidence="2">
    <location>
        <begin position="115"/>
        <end position="128"/>
    </location>
</feature>
<evidence type="ECO:0000256" key="1">
    <source>
        <dbReference type="SAM" id="MobiDB-lite"/>
    </source>
</evidence>
<evidence type="ECO:0000313" key="4">
    <source>
        <dbReference type="Proteomes" id="UP000236544"/>
    </source>
</evidence>
<feature type="region of interest" description="Disordered" evidence="1">
    <location>
        <begin position="340"/>
        <end position="363"/>
    </location>
</feature>
<dbReference type="InterPro" id="IPR000095">
    <property type="entry name" value="CRIB_dom"/>
</dbReference>
<accession>A0A0P1KQQ3</accession>
<gene>
    <name evidence="3" type="ORF">LAQU0_S04e10088g</name>
</gene>
<dbReference type="Proteomes" id="UP000236544">
    <property type="component" value="Unassembled WGS sequence"/>
</dbReference>
<dbReference type="EMBL" id="LN890563">
    <property type="protein sequence ID" value="CUS22182.1"/>
    <property type="molecule type" value="Genomic_DNA"/>
</dbReference>
<reference evidence="4" key="1">
    <citation type="submission" date="2015-10" db="EMBL/GenBank/DDBJ databases">
        <authorList>
            <person name="Devillers H."/>
        </authorList>
    </citation>
    <scope>NUCLEOTIDE SEQUENCE [LARGE SCALE GENOMIC DNA]</scope>
</reference>
<dbReference type="PROSITE" id="PS50108">
    <property type="entry name" value="CRIB"/>
    <property type="match status" value="1"/>
</dbReference>
<evidence type="ECO:0000313" key="3">
    <source>
        <dbReference type="EMBL" id="CUS22182.1"/>
    </source>
</evidence>
<keyword evidence="4" id="KW-1185">Reference proteome</keyword>
<dbReference type="OrthoDB" id="4070688at2759"/>
<organism evidence="3 4">
    <name type="scientific">Lachancea quebecensis</name>
    <dbReference type="NCBI Taxonomy" id="1654605"/>
    <lineage>
        <taxon>Eukaryota</taxon>
        <taxon>Fungi</taxon>
        <taxon>Dikarya</taxon>
        <taxon>Ascomycota</taxon>
        <taxon>Saccharomycotina</taxon>
        <taxon>Saccharomycetes</taxon>
        <taxon>Saccharomycetales</taxon>
        <taxon>Saccharomycetaceae</taxon>
        <taxon>Lachancea</taxon>
    </lineage>
</organism>
<evidence type="ECO:0000259" key="2">
    <source>
        <dbReference type="PROSITE" id="PS50108"/>
    </source>
</evidence>